<proteinExistence type="predicted"/>
<sequence length="579" mass="65369">MSISSHALYLTLIKDLQKHLPNNAAVWSPRSISKIESEPLSSSAKDVAAMALVKSIFKKFEDDTSDVADQRALDLFIRMNDKCREYTYVDIWNFPEEIVHVFTWAKSYIDKWLCRGPDTILDPSNWIDDCDFGPGASVKATGTSFFHKIGCSPLSQTDDLLYSFYLEYIRGSSTWIKAEKLRRDLFGTPVSVSGSKLCFVPKSSEISRTICVEPSLNMFVQKGIGRCLERCLSRSLGFDLSEQQFRNKRLARLGSKTGRYGTIDLSSASDTISQTIVEYLFPASTDAVFDICRSPVTTLPDGRELELHMISSMGNAYTFPLQTMIFSAIALGVYKVCGVKFRRPDQRTDGNLGVFGDDIVIDSRCFDLMCRSLEAAGFIVNKSKSFNSGLFRESCGGDYFDGHNVRGVYCKSLRTSHARYSLINRLNDWSANNRIYLPETISLLLSSVRYVPVPPWESDISGIKVPLELARVKRNENGSFIYKRYVSRALEFDLSSPERWSNKAAKKFRIKQNNDAIFISATKGSLRNGSLNMRLDVVRPNFRFGIAPCWDYIDLEHSRLENADLNTWKQAILINIGSC</sequence>
<dbReference type="InterPro" id="IPR007096">
    <property type="entry name" value="RNA-dir_Rpol_cat_phage"/>
</dbReference>
<dbReference type="Pfam" id="PF03431">
    <property type="entry name" value="RNA_replicase_B"/>
    <property type="match status" value="1"/>
</dbReference>
<evidence type="ECO:0000256" key="4">
    <source>
        <dbReference type="ARBA" id="ARBA00022695"/>
    </source>
</evidence>
<organism evidence="11">
    <name type="scientific">Leviviridae sp</name>
    <dbReference type="NCBI Taxonomy" id="2027243"/>
    <lineage>
        <taxon>Viruses</taxon>
        <taxon>Riboviria</taxon>
        <taxon>Orthornavirae</taxon>
        <taxon>Lenarviricota</taxon>
        <taxon>Leviviricetes</taxon>
        <taxon>Norzivirales</taxon>
        <taxon>Fiersviridae</taxon>
    </lineage>
</organism>
<keyword evidence="3" id="KW-0808">Transferase</keyword>
<feature type="domain" description="RdRp catalytic" evidence="10">
    <location>
        <begin position="249"/>
        <end position="389"/>
    </location>
</feature>
<keyword evidence="2 11" id="KW-0696">RNA-directed RNA polymerase</keyword>
<evidence type="ECO:0000256" key="2">
    <source>
        <dbReference type="ARBA" id="ARBA00022484"/>
    </source>
</evidence>
<feature type="binding site" evidence="9">
    <location>
        <position position="358"/>
    </location>
    <ligand>
        <name>Mg(2+)</name>
        <dbReference type="ChEBI" id="CHEBI:18420"/>
        <label>2</label>
    </ligand>
</feature>
<dbReference type="PROSITE" id="PS50522">
    <property type="entry name" value="RDRP_PHAGE"/>
    <property type="match status" value="1"/>
</dbReference>
<dbReference type="EMBL" id="MN036166">
    <property type="protein sequence ID" value="QDH91326.1"/>
    <property type="molecule type" value="Genomic_RNA"/>
</dbReference>
<name>A0A514DCJ5_9VIRU</name>
<dbReference type="InterPro" id="IPR043502">
    <property type="entry name" value="DNA/RNA_pol_sf"/>
</dbReference>
<protein>
    <recommendedName>
        <fullName evidence="1">RNA-directed RNA polymerase</fullName>
        <ecNumber evidence="1">2.7.7.48</ecNumber>
    </recommendedName>
    <alternativeName>
        <fullName evidence="7">RNA replicase beta chain</fullName>
    </alternativeName>
</protein>
<dbReference type="GO" id="GO:0003968">
    <property type="term" value="F:RNA-directed RNA polymerase activity"/>
    <property type="evidence" value="ECO:0007669"/>
    <property type="project" value="UniProtKB-KW"/>
</dbReference>
<evidence type="ECO:0000256" key="1">
    <source>
        <dbReference type="ARBA" id="ARBA00012494"/>
    </source>
</evidence>
<dbReference type="GO" id="GO:0000166">
    <property type="term" value="F:nucleotide binding"/>
    <property type="evidence" value="ECO:0007669"/>
    <property type="project" value="UniProtKB-KW"/>
</dbReference>
<evidence type="ECO:0000256" key="6">
    <source>
        <dbReference type="ARBA" id="ARBA00022953"/>
    </source>
</evidence>
<feature type="binding site" evidence="9">
    <location>
        <position position="357"/>
    </location>
    <ligand>
        <name>Mg(2+)</name>
        <dbReference type="ChEBI" id="CHEBI:18420"/>
        <label>2</label>
    </ligand>
</feature>
<feature type="binding site" evidence="9">
    <location>
        <position position="264"/>
    </location>
    <ligand>
        <name>Mg(2+)</name>
        <dbReference type="ChEBI" id="CHEBI:18420"/>
        <label>2</label>
    </ligand>
</feature>
<evidence type="ECO:0000256" key="8">
    <source>
        <dbReference type="ARBA" id="ARBA00048744"/>
    </source>
</evidence>
<evidence type="ECO:0000256" key="5">
    <source>
        <dbReference type="ARBA" id="ARBA00022741"/>
    </source>
</evidence>
<accession>A0A514DCJ5</accession>
<dbReference type="GO" id="GO:0039694">
    <property type="term" value="P:viral RNA genome replication"/>
    <property type="evidence" value="ECO:0007669"/>
    <property type="project" value="InterPro"/>
</dbReference>
<keyword evidence="6" id="KW-0693">Viral RNA replication</keyword>
<dbReference type="EC" id="2.7.7.48" evidence="1"/>
<comment type="cofactor">
    <cofactor evidence="9">
        <name>Mg(2+)</name>
        <dbReference type="ChEBI" id="CHEBI:18420"/>
    </cofactor>
    <text evidence="9">Binds 2 Mg(2+) per subunit.</text>
</comment>
<keyword evidence="5" id="KW-0547">Nucleotide-binding</keyword>
<dbReference type="SUPFAM" id="SSF56672">
    <property type="entry name" value="DNA/RNA polymerases"/>
    <property type="match status" value="1"/>
</dbReference>
<gene>
    <name evidence="11" type="ORF">H2Bulk34342_000001</name>
</gene>
<keyword evidence="9" id="KW-0460">Magnesium</keyword>
<evidence type="ECO:0000259" key="10">
    <source>
        <dbReference type="PROSITE" id="PS50522"/>
    </source>
</evidence>
<comment type="catalytic activity">
    <reaction evidence="8">
        <text>RNA(n) + a ribonucleoside 5'-triphosphate = RNA(n+1) + diphosphate</text>
        <dbReference type="Rhea" id="RHEA:21248"/>
        <dbReference type="Rhea" id="RHEA-COMP:14527"/>
        <dbReference type="Rhea" id="RHEA-COMP:17342"/>
        <dbReference type="ChEBI" id="CHEBI:33019"/>
        <dbReference type="ChEBI" id="CHEBI:61557"/>
        <dbReference type="ChEBI" id="CHEBI:140395"/>
        <dbReference type="EC" id="2.7.7.48"/>
    </reaction>
</comment>
<evidence type="ECO:0000256" key="7">
    <source>
        <dbReference type="ARBA" id="ARBA00030248"/>
    </source>
</evidence>
<reference evidence="11" key="1">
    <citation type="submission" date="2019-05" db="EMBL/GenBank/DDBJ databases">
        <title>Metatranscriptomic reconstruction reveals RNA viruses with the potential to shape carbon cycling in soil.</title>
        <authorList>
            <person name="Starr E.P."/>
            <person name="Nuccio E."/>
            <person name="Pett-Ridge J."/>
            <person name="Banfield J.F."/>
            <person name="Firestone M.K."/>
        </authorList>
    </citation>
    <scope>NUCLEOTIDE SEQUENCE</scope>
    <source>
        <strain evidence="11">H2_Bulk_34_342</strain>
    </source>
</reference>
<evidence type="ECO:0000256" key="9">
    <source>
        <dbReference type="PIRSR" id="PIRSR605093-1"/>
    </source>
</evidence>
<dbReference type="InterPro" id="IPR005093">
    <property type="entry name" value="RNArep_beta"/>
</dbReference>
<keyword evidence="4" id="KW-0548">Nucleotidyltransferase</keyword>
<evidence type="ECO:0000313" key="11">
    <source>
        <dbReference type="EMBL" id="QDH91326.1"/>
    </source>
</evidence>
<evidence type="ECO:0000256" key="3">
    <source>
        <dbReference type="ARBA" id="ARBA00022679"/>
    </source>
</evidence>
<keyword evidence="9" id="KW-0479">Metal-binding</keyword>
<dbReference type="GO" id="GO:0046872">
    <property type="term" value="F:metal ion binding"/>
    <property type="evidence" value="ECO:0007669"/>
    <property type="project" value="UniProtKB-KW"/>
</dbReference>